<accession>A0A1A6B386</accession>
<dbReference type="Pfam" id="PF08530">
    <property type="entry name" value="PepX_C"/>
    <property type="match status" value="1"/>
</dbReference>
<sequence length="561" mass="64319">MSENNVDIMNESTNHHYDMKWKEIHIPMRDGSYLAANLYQPDAKGKFPVLMTMGPYGKDEHFASHPIAAELYKRQVQDKSPHMSGGTPDPDFWVPQGYVVIRIDERGTGNTPGILDVWSDTLKYDYYDAIEWAGTQSFGSGKVGLLGCSYFAITQWMVAEKQPPHLSCLVMWEGMPDLYADALRMGGIVQSGFLSLWYNKRVLVKQFGKGKLSEDELKNNRTDFEKLVRENVVRNEYWKKKSSDLSRVTVPFLSAGNWFCSGAISRGNINGFKYAASKNKWLEMHIGSHFAEFYTEESRTMQKQFLDYWLKGIDTGVMRQPKIKLAMPKGGKEYNWIYANEYPLKNTKWTKCYLEANSLELLEDQPLKESKRIYEGDKDKESAAWQGPKNFIMNEDNPKRMIFKTKPLNHKIMLAGPMKLRLYASSTIDDMDIYVSLRNIAPDGKEVVNVGAYTTNYPISQGWLRASLRGIDEIRSTEYKPYYTYDKIEKLVPNKIYPIDIEIADSAIMLEKGHTLLLEIGSQEQSGCGMFLHPDDKIWDADVTVYTGGQYKSYLLLPLIL</sequence>
<protein>
    <submittedName>
        <fullName evidence="3">Cocaine esterase</fullName>
        <ecNumber evidence="3">3.1.1.84</ecNumber>
    </submittedName>
</protein>
<dbReference type="GO" id="GO:0008239">
    <property type="term" value="F:dipeptidyl-peptidase activity"/>
    <property type="evidence" value="ECO:0007669"/>
    <property type="project" value="InterPro"/>
</dbReference>
<dbReference type="NCBIfam" id="TIGR00976">
    <property type="entry name" value="CocE_NonD"/>
    <property type="match status" value="1"/>
</dbReference>
<organism evidence="3 4">
    <name type="scientific">Clostridium ragsdalei P11</name>
    <dbReference type="NCBI Taxonomy" id="1353534"/>
    <lineage>
        <taxon>Bacteria</taxon>
        <taxon>Bacillati</taxon>
        <taxon>Bacillota</taxon>
        <taxon>Clostridia</taxon>
        <taxon>Eubacteriales</taxon>
        <taxon>Clostridiaceae</taxon>
        <taxon>Clostridium</taxon>
    </lineage>
</organism>
<evidence type="ECO:0000259" key="2">
    <source>
        <dbReference type="SMART" id="SM00939"/>
    </source>
</evidence>
<comment type="caution">
    <text evidence="3">The sequence shown here is derived from an EMBL/GenBank/DDBJ whole genome shotgun (WGS) entry which is preliminary data.</text>
</comment>
<gene>
    <name evidence="3" type="primary">cocE</name>
    <name evidence="3" type="ORF">CLRAG_03080</name>
</gene>
<dbReference type="InterPro" id="IPR050585">
    <property type="entry name" value="Xaa-Pro_dipeptidyl-ppase/CocE"/>
</dbReference>
<feature type="domain" description="Xaa-Pro dipeptidyl-peptidase C-terminal" evidence="2">
    <location>
        <begin position="303"/>
        <end position="556"/>
    </location>
</feature>
<dbReference type="InterPro" id="IPR013736">
    <property type="entry name" value="Xaa-Pro_dipept_C"/>
</dbReference>
<evidence type="ECO:0000313" key="3">
    <source>
        <dbReference type="EMBL" id="OBR96799.1"/>
    </source>
</evidence>
<dbReference type="InterPro" id="IPR000383">
    <property type="entry name" value="Xaa-Pro-like_dom"/>
</dbReference>
<dbReference type="EC" id="3.1.1.84" evidence="3"/>
<dbReference type="Gene3D" id="3.40.50.1820">
    <property type="entry name" value="alpha/beta hydrolase"/>
    <property type="match status" value="1"/>
</dbReference>
<evidence type="ECO:0000256" key="1">
    <source>
        <dbReference type="ARBA" id="ARBA00022801"/>
    </source>
</evidence>
<dbReference type="PATRIC" id="fig|1353534.3.peg.317"/>
<dbReference type="EMBL" id="LROS01000003">
    <property type="protein sequence ID" value="OBR96799.1"/>
    <property type="molecule type" value="Genomic_DNA"/>
</dbReference>
<dbReference type="PANTHER" id="PTHR43056:SF10">
    <property type="entry name" value="COCE_NOND FAMILY, PUTATIVE (AFU_ORTHOLOGUE AFUA_7G00600)-RELATED"/>
    <property type="match status" value="1"/>
</dbReference>
<keyword evidence="4" id="KW-1185">Reference proteome</keyword>
<dbReference type="AlphaFoldDB" id="A0A1A6B386"/>
<evidence type="ECO:0000313" key="4">
    <source>
        <dbReference type="Proteomes" id="UP000093954"/>
    </source>
</evidence>
<reference evidence="3 4" key="1">
    <citation type="journal article" date="2012" name="Front. Microbiol.">
        <title>Draft Genome Sequence of the Virulent Strain 01-B526 of the Fish Pathogen Aeromonas salmonicida.</title>
        <authorList>
            <person name="Charette S.J."/>
            <person name="Brochu F."/>
            <person name="Boyle B."/>
            <person name="Filion G."/>
            <person name="Tanaka K.H."/>
            <person name="Derome N."/>
        </authorList>
    </citation>
    <scope>NUCLEOTIDE SEQUENCE [LARGE SCALE GENOMIC DNA]</scope>
    <source>
        <strain evidence="3 4">P11</strain>
    </source>
</reference>
<dbReference type="SMART" id="SM00939">
    <property type="entry name" value="PepX_C"/>
    <property type="match status" value="1"/>
</dbReference>
<dbReference type="InterPro" id="IPR005674">
    <property type="entry name" value="CocE/Ser_esterase"/>
</dbReference>
<dbReference type="SUPFAM" id="SSF49785">
    <property type="entry name" value="Galactose-binding domain-like"/>
    <property type="match status" value="1"/>
</dbReference>
<keyword evidence="1 3" id="KW-0378">Hydrolase</keyword>
<dbReference type="Gene3D" id="1.10.3020.20">
    <property type="match status" value="1"/>
</dbReference>
<dbReference type="PANTHER" id="PTHR43056">
    <property type="entry name" value="PEPTIDASE S9 PROLYL OLIGOPEPTIDASE"/>
    <property type="match status" value="1"/>
</dbReference>
<dbReference type="Gene3D" id="2.60.120.260">
    <property type="entry name" value="Galactose-binding domain-like"/>
    <property type="match status" value="1"/>
</dbReference>
<dbReference type="Pfam" id="PF02129">
    <property type="entry name" value="Peptidase_S15"/>
    <property type="match status" value="1"/>
</dbReference>
<dbReference type="SUPFAM" id="SSF53474">
    <property type="entry name" value="alpha/beta-Hydrolases"/>
    <property type="match status" value="1"/>
</dbReference>
<proteinExistence type="predicted"/>
<dbReference type="InterPro" id="IPR008979">
    <property type="entry name" value="Galactose-bd-like_sf"/>
</dbReference>
<dbReference type="InterPro" id="IPR029058">
    <property type="entry name" value="AB_hydrolase_fold"/>
</dbReference>
<dbReference type="RefSeq" id="WP_065076749.1">
    <property type="nucleotide sequence ID" value="NZ_LROS01000003.1"/>
</dbReference>
<name>A0A1A6B386_9CLOT</name>
<dbReference type="Proteomes" id="UP000093954">
    <property type="component" value="Unassembled WGS sequence"/>
</dbReference>